<accession>X1UAJ6</accession>
<dbReference type="Pfam" id="PF00384">
    <property type="entry name" value="Molybdopterin"/>
    <property type="match status" value="1"/>
</dbReference>
<comment type="caution">
    <text evidence="3">The sequence shown here is derived from an EMBL/GenBank/DDBJ whole genome shotgun (WGS) entry which is preliminary data.</text>
</comment>
<reference evidence="3" key="1">
    <citation type="journal article" date="2014" name="Front. Microbiol.">
        <title>High frequency of phylogenetically diverse reductive dehalogenase-homologous genes in deep subseafloor sedimentary metagenomes.</title>
        <authorList>
            <person name="Kawai M."/>
            <person name="Futagami T."/>
            <person name="Toyoda A."/>
            <person name="Takaki Y."/>
            <person name="Nishi S."/>
            <person name="Hori S."/>
            <person name="Arai W."/>
            <person name="Tsubouchi T."/>
            <person name="Morono Y."/>
            <person name="Uchiyama I."/>
            <person name="Ito T."/>
            <person name="Fujiyama A."/>
            <person name="Inagaki F."/>
            <person name="Takami H."/>
        </authorList>
    </citation>
    <scope>NUCLEOTIDE SEQUENCE</scope>
    <source>
        <strain evidence="3">Expedition CK06-06</strain>
    </source>
</reference>
<dbReference type="Gene3D" id="3.40.50.740">
    <property type="match status" value="1"/>
</dbReference>
<dbReference type="InterPro" id="IPR050123">
    <property type="entry name" value="Prok_molybdopt-oxidoreductase"/>
</dbReference>
<sequence length="241" mass="26206">NTTEAHPVIGLYIKEAVVKNGAELIVADPREIDLVRFAKLHIAQKPGTDVALVNAMMNVIIAEDLLDKDFIKDRTEDFDALTEAVKDFTPEKAEKITTIPAEKIRQAARIYANASSASIIYSMGITQHTTGTDNVLSLANLAMLTGNVGKESAGVNPLRGQNNVQGACDLGALPNVYPGYQSVEDEKIRAKFERAWGKELSPNKGLTVVEMFHAVESGDIKALYIMGENPALSDPNLNRTR</sequence>
<dbReference type="SUPFAM" id="SSF53706">
    <property type="entry name" value="Formate dehydrogenase/DMSO reductase, domains 1-3"/>
    <property type="match status" value="1"/>
</dbReference>
<dbReference type="Gene3D" id="3.40.228.10">
    <property type="entry name" value="Dimethylsulfoxide Reductase, domain 2"/>
    <property type="match status" value="1"/>
</dbReference>
<dbReference type="PANTHER" id="PTHR43105:SF14">
    <property type="entry name" value="FORMATE DEHYDROGENASE H"/>
    <property type="match status" value="1"/>
</dbReference>
<protein>
    <recommendedName>
        <fullName evidence="2">Molybdopterin oxidoreductase domain-containing protein</fullName>
    </recommendedName>
</protein>
<proteinExistence type="predicted"/>
<dbReference type="GO" id="GO:0022904">
    <property type="term" value="P:respiratory electron transport chain"/>
    <property type="evidence" value="ECO:0007669"/>
    <property type="project" value="TreeGrafter"/>
</dbReference>
<feature type="domain" description="Molybdopterin oxidoreductase" evidence="2">
    <location>
        <begin position="1"/>
        <end position="240"/>
    </location>
</feature>
<dbReference type="PANTHER" id="PTHR43105">
    <property type="entry name" value="RESPIRATORY NITRATE REDUCTASE"/>
    <property type="match status" value="1"/>
</dbReference>
<evidence type="ECO:0000256" key="1">
    <source>
        <dbReference type="ARBA" id="ARBA00023002"/>
    </source>
</evidence>
<gene>
    <name evidence="3" type="ORF">S12H4_51527</name>
</gene>
<organism evidence="3">
    <name type="scientific">marine sediment metagenome</name>
    <dbReference type="NCBI Taxonomy" id="412755"/>
    <lineage>
        <taxon>unclassified sequences</taxon>
        <taxon>metagenomes</taxon>
        <taxon>ecological metagenomes</taxon>
    </lineage>
</organism>
<dbReference type="GO" id="GO:0003954">
    <property type="term" value="F:NADH dehydrogenase activity"/>
    <property type="evidence" value="ECO:0007669"/>
    <property type="project" value="TreeGrafter"/>
</dbReference>
<dbReference type="InterPro" id="IPR006656">
    <property type="entry name" value="Mopterin_OxRdtase"/>
</dbReference>
<evidence type="ECO:0000313" key="3">
    <source>
        <dbReference type="EMBL" id="GAJ14489.1"/>
    </source>
</evidence>
<dbReference type="GO" id="GO:0016020">
    <property type="term" value="C:membrane"/>
    <property type="evidence" value="ECO:0007669"/>
    <property type="project" value="TreeGrafter"/>
</dbReference>
<feature type="non-terminal residue" evidence="3">
    <location>
        <position position="1"/>
    </location>
</feature>
<dbReference type="EMBL" id="BARW01032570">
    <property type="protein sequence ID" value="GAJ14489.1"/>
    <property type="molecule type" value="Genomic_DNA"/>
</dbReference>
<name>X1UAJ6_9ZZZZ</name>
<evidence type="ECO:0000259" key="2">
    <source>
        <dbReference type="Pfam" id="PF00384"/>
    </source>
</evidence>
<dbReference type="AlphaFoldDB" id="X1UAJ6"/>
<keyword evidence="1" id="KW-0560">Oxidoreductase</keyword>
<feature type="non-terminal residue" evidence="3">
    <location>
        <position position="241"/>
    </location>
</feature>